<accession>A0ABU4RPL0</accession>
<keyword evidence="3" id="KW-1185">Reference proteome</keyword>
<protein>
    <submittedName>
        <fullName evidence="2">VOC family protein</fullName>
    </submittedName>
</protein>
<sequence>MDHGNFVWYEYTAADPGSAAGFYGSVMGWTAEAAEVAGIRFTMFRADGTPVAAMYPLQDLDPGTPKGWTGYVAVRDLDEAATRMEEAGGAAVRRLTVGDMRLGVFKDPQGARIAMMENCEPRNLAYGTKGTMGWHELLAADWESVFGTYSDLFGWTKGIAMEGCPTGVYQIIQSEGRDIGAMMTKVPDVPEPTWLFYVFTDSITAAAERVHAAGGQVIFGPQEVPGGMWIINALDPQGSSIALVGPLG</sequence>
<dbReference type="SUPFAM" id="SSF54593">
    <property type="entry name" value="Glyoxalase/Bleomycin resistance protein/Dihydroxybiphenyl dioxygenase"/>
    <property type="match status" value="2"/>
</dbReference>
<dbReference type="PANTHER" id="PTHR33993">
    <property type="entry name" value="GLYOXALASE-RELATED"/>
    <property type="match status" value="1"/>
</dbReference>
<dbReference type="Proteomes" id="UP001274321">
    <property type="component" value="Unassembled WGS sequence"/>
</dbReference>
<reference evidence="2 3" key="1">
    <citation type="submission" date="2023-11" db="EMBL/GenBank/DDBJ databases">
        <authorList>
            <person name="Bao R."/>
        </authorList>
    </citation>
    <scope>NUCLEOTIDE SEQUENCE [LARGE SCALE GENOMIC DNA]</scope>
    <source>
        <strain evidence="2 3">PJ23</strain>
    </source>
</reference>
<dbReference type="Gene3D" id="3.10.180.10">
    <property type="entry name" value="2,3-Dihydroxybiphenyl 1,2-Dioxygenase, domain 1"/>
    <property type="match status" value="2"/>
</dbReference>
<evidence type="ECO:0000313" key="3">
    <source>
        <dbReference type="Proteomes" id="UP001274321"/>
    </source>
</evidence>
<dbReference type="PROSITE" id="PS51819">
    <property type="entry name" value="VOC"/>
    <property type="match status" value="1"/>
</dbReference>
<dbReference type="CDD" id="cd07247">
    <property type="entry name" value="SgaA_N_like"/>
    <property type="match status" value="2"/>
</dbReference>
<dbReference type="InterPro" id="IPR037523">
    <property type="entry name" value="VOC_core"/>
</dbReference>
<dbReference type="InterPro" id="IPR052164">
    <property type="entry name" value="Anthracycline_SecMetBiosynth"/>
</dbReference>
<organism evidence="2 3">
    <name type="scientific">Terrihabitans rhizophilus</name>
    <dbReference type="NCBI Taxonomy" id="3092662"/>
    <lineage>
        <taxon>Bacteria</taxon>
        <taxon>Pseudomonadati</taxon>
        <taxon>Pseudomonadota</taxon>
        <taxon>Alphaproteobacteria</taxon>
        <taxon>Hyphomicrobiales</taxon>
        <taxon>Terrihabitans</taxon>
    </lineage>
</organism>
<feature type="domain" description="VOC" evidence="1">
    <location>
        <begin position="5"/>
        <end position="118"/>
    </location>
</feature>
<gene>
    <name evidence="2" type="ORF">SCD90_11870</name>
</gene>
<evidence type="ECO:0000259" key="1">
    <source>
        <dbReference type="PROSITE" id="PS51819"/>
    </source>
</evidence>
<dbReference type="RefSeq" id="WP_319844888.1">
    <property type="nucleotide sequence ID" value="NZ_JAXAFJ010000007.1"/>
</dbReference>
<name>A0ABU4RPL0_9HYPH</name>
<dbReference type="InterPro" id="IPR029068">
    <property type="entry name" value="Glyas_Bleomycin-R_OHBP_Dase"/>
</dbReference>
<comment type="caution">
    <text evidence="2">The sequence shown here is derived from an EMBL/GenBank/DDBJ whole genome shotgun (WGS) entry which is preliminary data.</text>
</comment>
<dbReference type="Pfam" id="PF00903">
    <property type="entry name" value="Glyoxalase"/>
    <property type="match status" value="2"/>
</dbReference>
<evidence type="ECO:0000313" key="2">
    <source>
        <dbReference type="EMBL" id="MDX6806762.1"/>
    </source>
</evidence>
<proteinExistence type="predicted"/>
<dbReference type="PANTHER" id="PTHR33993:SF14">
    <property type="entry name" value="GB|AAF24581.1"/>
    <property type="match status" value="1"/>
</dbReference>
<dbReference type="EMBL" id="JAXAFJ010000007">
    <property type="protein sequence ID" value="MDX6806762.1"/>
    <property type="molecule type" value="Genomic_DNA"/>
</dbReference>
<dbReference type="InterPro" id="IPR004360">
    <property type="entry name" value="Glyas_Fos-R_dOase_dom"/>
</dbReference>